<dbReference type="HOGENOM" id="CLU_190880_0_0_1"/>
<keyword evidence="2" id="KW-1185">Reference proteome</keyword>
<evidence type="ECO:0000313" key="2">
    <source>
        <dbReference type="Proteomes" id="UP000054279"/>
    </source>
</evidence>
<organism evidence="1 2">
    <name type="scientific">Sphaerobolus stellatus (strain SS14)</name>
    <dbReference type="NCBI Taxonomy" id="990650"/>
    <lineage>
        <taxon>Eukaryota</taxon>
        <taxon>Fungi</taxon>
        <taxon>Dikarya</taxon>
        <taxon>Basidiomycota</taxon>
        <taxon>Agaricomycotina</taxon>
        <taxon>Agaricomycetes</taxon>
        <taxon>Phallomycetidae</taxon>
        <taxon>Geastrales</taxon>
        <taxon>Sphaerobolaceae</taxon>
        <taxon>Sphaerobolus</taxon>
    </lineage>
</organism>
<dbReference type="OrthoDB" id="3247971at2759"/>
<protein>
    <submittedName>
        <fullName evidence="1">Uncharacterized protein</fullName>
    </submittedName>
</protein>
<sequence>KLHVVVDRWTSPQVISWLGIMIHFLTLQHYRLHKGHTGQYLAKMLASCLEGYGVAPKVCS</sequence>
<accession>A0A0C9U9F3</accession>
<gene>
    <name evidence="1" type="ORF">M422DRAFT_186331</name>
</gene>
<dbReference type="Proteomes" id="UP000054279">
    <property type="component" value="Unassembled WGS sequence"/>
</dbReference>
<feature type="non-terminal residue" evidence="1">
    <location>
        <position position="1"/>
    </location>
</feature>
<dbReference type="EMBL" id="KN837247">
    <property type="protein sequence ID" value="KIJ31139.1"/>
    <property type="molecule type" value="Genomic_DNA"/>
</dbReference>
<name>A0A0C9U9F3_SPHS4</name>
<dbReference type="AlphaFoldDB" id="A0A0C9U9F3"/>
<reference evidence="1 2" key="1">
    <citation type="submission" date="2014-06" db="EMBL/GenBank/DDBJ databases">
        <title>Evolutionary Origins and Diversification of the Mycorrhizal Mutualists.</title>
        <authorList>
            <consortium name="DOE Joint Genome Institute"/>
            <consortium name="Mycorrhizal Genomics Consortium"/>
            <person name="Kohler A."/>
            <person name="Kuo A."/>
            <person name="Nagy L.G."/>
            <person name="Floudas D."/>
            <person name="Copeland A."/>
            <person name="Barry K.W."/>
            <person name="Cichocki N."/>
            <person name="Veneault-Fourrey C."/>
            <person name="LaButti K."/>
            <person name="Lindquist E.A."/>
            <person name="Lipzen A."/>
            <person name="Lundell T."/>
            <person name="Morin E."/>
            <person name="Murat C."/>
            <person name="Riley R."/>
            <person name="Ohm R."/>
            <person name="Sun H."/>
            <person name="Tunlid A."/>
            <person name="Henrissat B."/>
            <person name="Grigoriev I.V."/>
            <person name="Hibbett D.S."/>
            <person name="Martin F."/>
        </authorList>
    </citation>
    <scope>NUCLEOTIDE SEQUENCE [LARGE SCALE GENOMIC DNA]</scope>
    <source>
        <strain evidence="1 2">SS14</strain>
    </source>
</reference>
<proteinExistence type="predicted"/>
<evidence type="ECO:0000313" key="1">
    <source>
        <dbReference type="EMBL" id="KIJ31139.1"/>
    </source>
</evidence>